<dbReference type="PANTHER" id="PTHR45436:SF15">
    <property type="entry name" value="SENSOR HISTIDINE KINASE CUSS"/>
    <property type="match status" value="1"/>
</dbReference>
<dbReference type="PROSITE" id="PS50109">
    <property type="entry name" value="HIS_KIN"/>
    <property type="match status" value="1"/>
</dbReference>
<evidence type="ECO:0000256" key="5">
    <source>
        <dbReference type="ARBA" id="ARBA00022679"/>
    </source>
</evidence>
<comment type="caution">
    <text evidence="12">The sequence shown here is derived from an EMBL/GenBank/DDBJ whole genome shotgun (WGS) entry which is preliminary data.</text>
</comment>
<comment type="subcellular location">
    <subcellularLocation>
        <location evidence="2">Membrane</location>
        <topology evidence="2">Multi-pass membrane protein</topology>
    </subcellularLocation>
</comment>
<dbReference type="Gene3D" id="1.10.287.130">
    <property type="match status" value="1"/>
</dbReference>
<keyword evidence="4" id="KW-0597">Phosphoprotein</keyword>
<proteinExistence type="predicted"/>
<evidence type="ECO:0000259" key="11">
    <source>
        <dbReference type="PROSITE" id="PS50885"/>
    </source>
</evidence>
<keyword evidence="5" id="KW-0808">Transferase</keyword>
<dbReference type="GO" id="GO:0005886">
    <property type="term" value="C:plasma membrane"/>
    <property type="evidence" value="ECO:0007669"/>
    <property type="project" value="TreeGrafter"/>
</dbReference>
<evidence type="ECO:0000256" key="2">
    <source>
        <dbReference type="ARBA" id="ARBA00004141"/>
    </source>
</evidence>
<evidence type="ECO:0000256" key="6">
    <source>
        <dbReference type="ARBA" id="ARBA00022777"/>
    </source>
</evidence>
<evidence type="ECO:0000256" key="9">
    <source>
        <dbReference type="SAM" id="Phobius"/>
    </source>
</evidence>
<dbReference type="FunFam" id="1.10.287.130:FF:000001">
    <property type="entry name" value="Two-component sensor histidine kinase"/>
    <property type="match status" value="1"/>
</dbReference>
<evidence type="ECO:0000256" key="4">
    <source>
        <dbReference type="ARBA" id="ARBA00022553"/>
    </source>
</evidence>
<gene>
    <name evidence="12" type="ORF">IQ235_16240</name>
</gene>
<keyword evidence="6" id="KW-0418">Kinase</keyword>
<dbReference type="GO" id="GO:0000155">
    <property type="term" value="F:phosphorelay sensor kinase activity"/>
    <property type="evidence" value="ECO:0007669"/>
    <property type="project" value="InterPro"/>
</dbReference>
<feature type="non-terminal residue" evidence="12">
    <location>
        <position position="403"/>
    </location>
</feature>
<dbReference type="SMART" id="SM00388">
    <property type="entry name" value="HisKA"/>
    <property type="match status" value="1"/>
</dbReference>
<feature type="domain" description="Histidine kinase" evidence="10">
    <location>
        <begin position="266"/>
        <end position="403"/>
    </location>
</feature>
<dbReference type="CDD" id="cd06225">
    <property type="entry name" value="HAMP"/>
    <property type="match status" value="1"/>
</dbReference>
<dbReference type="Gene3D" id="3.30.565.10">
    <property type="entry name" value="Histidine kinase-like ATPase, C-terminal domain"/>
    <property type="match status" value="1"/>
</dbReference>
<dbReference type="Pfam" id="PF00512">
    <property type="entry name" value="HisKA"/>
    <property type="match status" value="1"/>
</dbReference>
<dbReference type="InterPro" id="IPR036097">
    <property type="entry name" value="HisK_dim/P_sf"/>
</dbReference>
<evidence type="ECO:0000313" key="13">
    <source>
        <dbReference type="Proteomes" id="UP000621799"/>
    </source>
</evidence>
<dbReference type="EMBL" id="JADEXN010000337">
    <property type="protein sequence ID" value="MBE9042329.1"/>
    <property type="molecule type" value="Genomic_DNA"/>
</dbReference>
<dbReference type="EC" id="2.7.13.3" evidence="3"/>
<keyword evidence="8 9" id="KW-0472">Membrane</keyword>
<dbReference type="Gene3D" id="6.10.340.10">
    <property type="match status" value="1"/>
</dbReference>
<dbReference type="InterPro" id="IPR036890">
    <property type="entry name" value="HATPase_C_sf"/>
</dbReference>
<evidence type="ECO:0000256" key="1">
    <source>
        <dbReference type="ARBA" id="ARBA00000085"/>
    </source>
</evidence>
<dbReference type="Pfam" id="PF00672">
    <property type="entry name" value="HAMP"/>
    <property type="match status" value="1"/>
</dbReference>
<organism evidence="12 13">
    <name type="scientific">Zarconia navalis LEGE 11467</name>
    <dbReference type="NCBI Taxonomy" id="1828826"/>
    <lineage>
        <taxon>Bacteria</taxon>
        <taxon>Bacillati</taxon>
        <taxon>Cyanobacteriota</taxon>
        <taxon>Cyanophyceae</taxon>
        <taxon>Oscillatoriophycideae</taxon>
        <taxon>Oscillatoriales</taxon>
        <taxon>Oscillatoriales incertae sedis</taxon>
        <taxon>Zarconia</taxon>
        <taxon>Zarconia navalis</taxon>
    </lineage>
</organism>
<sequence length="403" mass="44931">MPFRNRWRHIFMQVPRQLDPRSLRVGLTVGIATVSAVGMGGVALWMSWKMQNLLVVTHKQNVGYIVSRFPQDVERYSAGKSASVGLQPAIDSLSVENVLMWIEDSQGQILAQSMALKGRSDDTSEQLMDLPANQLIPEVYHINDRYYLLCSMPLDVKGMSVGQLYVAQDITNDQLMFVGTIRSLSAASLLAIVSMTVAIALYVQKSLQPLRQLSQLAETISAEDLGRTQLPLDRAPTEVRELAQTCNTMLDRLSASWEQQRQFVGNVSHELRTPLTLVSGYLQSTLRRGSNLTEMQRDALGIAAAEADRTIRLMEQLLELARADNGYLHFNLEPVSLNDSIVEVVGMARQQSHRSIVLQDPTEDIVVKADRDRLKQVIINLIDNAVKYSDAEQPVTVSLNGKD</sequence>
<dbReference type="InterPro" id="IPR050428">
    <property type="entry name" value="TCS_sensor_his_kinase"/>
</dbReference>
<keyword evidence="7" id="KW-0902">Two-component regulatory system</keyword>
<reference evidence="12" key="1">
    <citation type="submission" date="2020-10" db="EMBL/GenBank/DDBJ databases">
        <authorList>
            <person name="Castelo-Branco R."/>
            <person name="Eusebio N."/>
            <person name="Adriana R."/>
            <person name="Vieira A."/>
            <person name="Brugerolle De Fraissinette N."/>
            <person name="Rezende De Castro R."/>
            <person name="Schneider M.P."/>
            <person name="Vasconcelos V."/>
            <person name="Leao P.N."/>
        </authorList>
    </citation>
    <scope>NUCLEOTIDE SEQUENCE</scope>
    <source>
        <strain evidence="12">LEGE 11467</strain>
    </source>
</reference>
<evidence type="ECO:0000259" key="10">
    <source>
        <dbReference type="PROSITE" id="PS50109"/>
    </source>
</evidence>
<feature type="transmembrane region" description="Helical" evidence="9">
    <location>
        <begin position="21"/>
        <end position="46"/>
    </location>
</feature>
<dbReference type="SUPFAM" id="SSF55874">
    <property type="entry name" value="ATPase domain of HSP90 chaperone/DNA topoisomerase II/histidine kinase"/>
    <property type="match status" value="1"/>
</dbReference>
<dbReference type="PROSITE" id="PS50885">
    <property type="entry name" value="HAMP"/>
    <property type="match status" value="1"/>
</dbReference>
<dbReference type="InterPro" id="IPR005467">
    <property type="entry name" value="His_kinase_dom"/>
</dbReference>
<feature type="domain" description="HAMP" evidence="11">
    <location>
        <begin position="204"/>
        <end position="258"/>
    </location>
</feature>
<evidence type="ECO:0000256" key="8">
    <source>
        <dbReference type="ARBA" id="ARBA00023136"/>
    </source>
</evidence>
<dbReference type="PANTHER" id="PTHR45436">
    <property type="entry name" value="SENSOR HISTIDINE KINASE YKOH"/>
    <property type="match status" value="1"/>
</dbReference>
<comment type="catalytic activity">
    <reaction evidence="1">
        <text>ATP + protein L-histidine = ADP + protein N-phospho-L-histidine.</text>
        <dbReference type="EC" id="2.7.13.3"/>
    </reaction>
</comment>
<evidence type="ECO:0000256" key="7">
    <source>
        <dbReference type="ARBA" id="ARBA00023012"/>
    </source>
</evidence>
<keyword evidence="13" id="KW-1185">Reference proteome</keyword>
<dbReference type="InterPro" id="IPR003661">
    <property type="entry name" value="HisK_dim/P_dom"/>
</dbReference>
<dbReference type="RefSeq" id="WP_264322493.1">
    <property type="nucleotide sequence ID" value="NZ_JADEXN010000337.1"/>
</dbReference>
<accession>A0A928VZ76</accession>
<dbReference type="SUPFAM" id="SSF47384">
    <property type="entry name" value="Homodimeric domain of signal transducing histidine kinase"/>
    <property type="match status" value="1"/>
</dbReference>
<keyword evidence="9" id="KW-0812">Transmembrane</keyword>
<dbReference type="CDD" id="cd00082">
    <property type="entry name" value="HisKA"/>
    <property type="match status" value="1"/>
</dbReference>
<evidence type="ECO:0000313" key="12">
    <source>
        <dbReference type="EMBL" id="MBE9042329.1"/>
    </source>
</evidence>
<name>A0A928VZ76_9CYAN</name>
<dbReference type="InterPro" id="IPR003660">
    <property type="entry name" value="HAMP_dom"/>
</dbReference>
<dbReference type="AlphaFoldDB" id="A0A928VZ76"/>
<dbReference type="Proteomes" id="UP000621799">
    <property type="component" value="Unassembled WGS sequence"/>
</dbReference>
<evidence type="ECO:0000256" key="3">
    <source>
        <dbReference type="ARBA" id="ARBA00012438"/>
    </source>
</evidence>
<keyword evidence="9" id="KW-1133">Transmembrane helix</keyword>
<protein>
    <recommendedName>
        <fullName evidence="3">histidine kinase</fullName>
        <ecNumber evidence="3">2.7.13.3</ecNumber>
    </recommendedName>
</protein>